<comment type="caution">
    <text evidence="1">The sequence shown here is derived from an EMBL/GenBank/DDBJ whole genome shotgun (WGS) entry which is preliminary data.</text>
</comment>
<dbReference type="EMBL" id="AJMT01000060">
    <property type="protein sequence ID" value="EIG29600.1"/>
    <property type="molecule type" value="Genomic_DNA"/>
</dbReference>
<gene>
    <name evidence="1" type="ORF">HMPREF1051_1671</name>
</gene>
<sequence>MGVSESRIEGVGRLKNLVALPSMILIFQVVHYIKNFNFKGLFENGHSN</sequence>
<evidence type="ECO:0000313" key="1">
    <source>
        <dbReference type="EMBL" id="EIG29600.1"/>
    </source>
</evidence>
<dbReference type="Proteomes" id="UP000004473">
    <property type="component" value="Unassembled WGS sequence"/>
</dbReference>
<organism evidence="1 2">
    <name type="scientific">Neisseria sicca VK64</name>
    <dbReference type="NCBI Taxonomy" id="1095748"/>
    <lineage>
        <taxon>Bacteria</taxon>
        <taxon>Pseudomonadati</taxon>
        <taxon>Pseudomonadota</taxon>
        <taxon>Betaproteobacteria</taxon>
        <taxon>Neisseriales</taxon>
        <taxon>Neisseriaceae</taxon>
        <taxon>Neisseria</taxon>
    </lineage>
</organism>
<name>I2NUT9_NEISI</name>
<evidence type="ECO:0000313" key="2">
    <source>
        <dbReference type="Proteomes" id="UP000004473"/>
    </source>
</evidence>
<reference evidence="1 2" key="1">
    <citation type="submission" date="2012-04" db="EMBL/GenBank/DDBJ databases">
        <authorList>
            <person name="Harkins D.M."/>
            <person name="Madupu R."/>
            <person name="Durkin A.S."/>
            <person name="Torralba M."/>
            <person name="Methe B."/>
            <person name="Sutton G.G."/>
            <person name="Nelson K.E."/>
        </authorList>
    </citation>
    <scope>NUCLEOTIDE SEQUENCE [LARGE SCALE GENOMIC DNA]</scope>
    <source>
        <strain evidence="1 2">VK64</strain>
    </source>
</reference>
<proteinExistence type="predicted"/>
<dbReference type="AlphaFoldDB" id="I2NUT9"/>
<accession>I2NUT9</accession>
<dbReference type="PATRIC" id="fig|1095748.3.peg.807"/>
<protein>
    <submittedName>
        <fullName evidence="1">Uncharacterized protein</fullName>
    </submittedName>
</protein>